<protein>
    <submittedName>
        <fullName evidence="9">RNA polymerase sigma factor</fullName>
    </submittedName>
</protein>
<dbReference type="Pfam" id="PF08281">
    <property type="entry name" value="Sigma70_r4_2"/>
    <property type="match status" value="1"/>
</dbReference>
<evidence type="ECO:0000313" key="8">
    <source>
        <dbReference type="EMBL" id="APR54700.1"/>
    </source>
</evidence>
<proteinExistence type="inferred from homology"/>
<dbReference type="InterPro" id="IPR014284">
    <property type="entry name" value="RNA_pol_sigma-70_dom"/>
</dbReference>
<evidence type="ECO:0000259" key="6">
    <source>
        <dbReference type="Pfam" id="PF04542"/>
    </source>
</evidence>
<dbReference type="GO" id="GO:0006352">
    <property type="term" value="P:DNA-templated transcription initiation"/>
    <property type="evidence" value="ECO:0007669"/>
    <property type="project" value="InterPro"/>
</dbReference>
<dbReference type="GO" id="GO:0003677">
    <property type="term" value="F:DNA binding"/>
    <property type="evidence" value="ECO:0007669"/>
    <property type="project" value="InterPro"/>
</dbReference>
<evidence type="ECO:0000313" key="13">
    <source>
        <dbReference type="Proteomes" id="UP000287746"/>
    </source>
</evidence>
<dbReference type="SUPFAM" id="SSF88946">
    <property type="entry name" value="Sigma2 domain of RNA polymerase sigma factors"/>
    <property type="match status" value="1"/>
</dbReference>
<organism evidence="8 11">
    <name type="scientific">Sphingomonas koreensis</name>
    <dbReference type="NCBI Taxonomy" id="93064"/>
    <lineage>
        <taxon>Bacteria</taxon>
        <taxon>Pseudomonadati</taxon>
        <taxon>Pseudomonadota</taxon>
        <taxon>Alphaproteobacteria</taxon>
        <taxon>Sphingomonadales</taxon>
        <taxon>Sphingomonadaceae</taxon>
        <taxon>Sphingomonas</taxon>
    </lineage>
</organism>
<dbReference type="AlphaFoldDB" id="A0A1L6JGU6"/>
<sequence length="195" mass="21882">MDYAQQTFKELEVRLRLFVAARVSNRGDVDDVVQESFLKFHSACRDQMIVNPLGYLCRVALNVIIDQGRRRTPLTNSVDIDGVAESCLAMEASQEQGRRLADLERAYHAALAELSPRCAEVFLLRRRHDMATPDVAARLSITTRMVQKHMVTAMAHLQERLRPFLYGDHAEPVSDGGGFSSPVRRQMASSSQAHA</sequence>
<reference evidence="12 13" key="3">
    <citation type="submission" date="2018-07" db="EMBL/GenBank/DDBJ databases">
        <title>Genomic and Epidemiologic Investigation of an Indolent Hospital Outbreak.</title>
        <authorList>
            <person name="Johnson R.C."/>
            <person name="Deming C."/>
            <person name="Conlan S."/>
            <person name="Zellmer C.J."/>
            <person name="Michelin A.V."/>
            <person name="Lee-Lin S."/>
            <person name="Thomas P.J."/>
            <person name="Park M."/>
            <person name="Weingarten R.A."/>
            <person name="Less J."/>
            <person name="Dekker J.P."/>
            <person name="Frank K.M."/>
            <person name="Musser K.A."/>
            <person name="Mcquiston J.R."/>
            <person name="Henderson D.K."/>
            <person name="Lau A.F."/>
            <person name="Palmore T.N."/>
            <person name="Segre J.A."/>
        </authorList>
    </citation>
    <scope>NUCLEOTIDE SEQUENCE [LARGE SCALE GENOMIC DNA]</scope>
    <source>
        <strain evidence="10 13">SK-CDC1_0717</strain>
        <strain evidence="9 12">SK-NIH.Env10_0317</strain>
    </source>
</reference>
<dbReference type="RefSeq" id="WP_075152956.1">
    <property type="nucleotide sequence ID" value="NZ_QLJC01000020.1"/>
</dbReference>
<dbReference type="STRING" id="93064.BRX40_21735"/>
<evidence type="ECO:0000313" key="10">
    <source>
        <dbReference type="EMBL" id="RSY85463.1"/>
    </source>
</evidence>
<dbReference type="SUPFAM" id="SSF88659">
    <property type="entry name" value="Sigma3 and sigma4 domains of RNA polymerase sigma factors"/>
    <property type="match status" value="1"/>
</dbReference>
<dbReference type="PANTHER" id="PTHR43133:SF63">
    <property type="entry name" value="RNA POLYMERASE SIGMA FACTOR FECI-RELATED"/>
    <property type="match status" value="1"/>
</dbReference>
<feature type="region of interest" description="Disordered" evidence="5">
    <location>
        <begin position="175"/>
        <end position="195"/>
    </location>
</feature>
<dbReference type="InterPro" id="IPR036388">
    <property type="entry name" value="WH-like_DNA-bd_sf"/>
</dbReference>
<reference evidence="11" key="2">
    <citation type="submission" date="2016-12" db="EMBL/GenBank/DDBJ databases">
        <title>Whole genome sequencing of Sphingomonas sp. ABOJV.</title>
        <authorList>
            <person name="Conlan S."/>
            <person name="Thomas P.J."/>
            <person name="Mullikin J."/>
            <person name="Palmore T.N."/>
            <person name="Frank K.M."/>
            <person name="Segre J.A."/>
        </authorList>
    </citation>
    <scope>NUCLEOTIDE SEQUENCE [LARGE SCALE GENOMIC DNA]</scope>
    <source>
        <strain evidence="11">ABOJV</strain>
    </source>
</reference>
<keyword evidence="3" id="KW-0731">Sigma factor</keyword>
<dbReference type="EMBL" id="QQYZ01000008">
    <property type="protein sequence ID" value="RSY85463.1"/>
    <property type="molecule type" value="Genomic_DNA"/>
</dbReference>
<dbReference type="InterPro" id="IPR013249">
    <property type="entry name" value="RNA_pol_sigma70_r4_t2"/>
</dbReference>
<accession>A0A1L6JGU6</accession>
<dbReference type="Proteomes" id="UP000287746">
    <property type="component" value="Unassembled WGS sequence"/>
</dbReference>
<evidence type="ECO:0000256" key="1">
    <source>
        <dbReference type="ARBA" id="ARBA00010641"/>
    </source>
</evidence>
<feature type="domain" description="RNA polymerase sigma-70 region 2" evidence="6">
    <location>
        <begin position="14"/>
        <end position="71"/>
    </location>
</feature>
<evidence type="ECO:0000256" key="5">
    <source>
        <dbReference type="SAM" id="MobiDB-lite"/>
    </source>
</evidence>
<dbReference type="Proteomes" id="UP000185161">
    <property type="component" value="Chromosome"/>
</dbReference>
<dbReference type="InterPro" id="IPR013325">
    <property type="entry name" value="RNA_pol_sigma_r2"/>
</dbReference>
<dbReference type="InterPro" id="IPR007627">
    <property type="entry name" value="RNA_pol_sigma70_r2"/>
</dbReference>
<dbReference type="EMBL" id="CP018820">
    <property type="protein sequence ID" value="APR54700.1"/>
    <property type="molecule type" value="Genomic_DNA"/>
</dbReference>
<dbReference type="Gene3D" id="1.10.1740.10">
    <property type="match status" value="1"/>
</dbReference>
<evidence type="ECO:0000313" key="12">
    <source>
        <dbReference type="Proteomes" id="UP000286681"/>
    </source>
</evidence>
<keyword evidence="4" id="KW-0804">Transcription</keyword>
<evidence type="ECO:0000256" key="4">
    <source>
        <dbReference type="ARBA" id="ARBA00023163"/>
    </source>
</evidence>
<name>A0A1L6JGU6_9SPHN</name>
<dbReference type="Proteomes" id="UP000286681">
    <property type="component" value="Unassembled WGS sequence"/>
</dbReference>
<keyword evidence="11" id="KW-1185">Reference proteome</keyword>
<gene>
    <name evidence="8" type="ORF">BRX40_21735</name>
    <name evidence="9" type="ORF">CA257_19430</name>
    <name evidence="10" type="ORF">DAH66_10350</name>
</gene>
<dbReference type="NCBIfam" id="TIGR02937">
    <property type="entry name" value="sigma70-ECF"/>
    <property type="match status" value="1"/>
</dbReference>
<comment type="similarity">
    <text evidence="1">Belongs to the sigma-70 factor family. ECF subfamily.</text>
</comment>
<dbReference type="PANTHER" id="PTHR43133">
    <property type="entry name" value="RNA POLYMERASE ECF-TYPE SIGMA FACTO"/>
    <property type="match status" value="1"/>
</dbReference>
<reference evidence="8" key="1">
    <citation type="submission" date="2016-12" db="EMBL/GenBank/DDBJ databases">
        <title>Whole genome sequencing of Sphingomonas koreensis.</title>
        <authorList>
            <person name="Conlan S."/>
            <person name="Thomas P.J."/>
            <person name="Mullikin J."/>
            <person name="Palmore T.N."/>
            <person name="Frank K.M."/>
            <person name="Segre J.A."/>
        </authorList>
    </citation>
    <scope>NUCLEOTIDE SEQUENCE</scope>
    <source>
        <strain evidence="8">ABOJV</strain>
    </source>
</reference>
<dbReference type="Pfam" id="PF04542">
    <property type="entry name" value="Sigma70_r2"/>
    <property type="match status" value="1"/>
</dbReference>
<evidence type="ECO:0000256" key="2">
    <source>
        <dbReference type="ARBA" id="ARBA00023015"/>
    </source>
</evidence>
<keyword evidence="2" id="KW-0805">Transcription regulation</keyword>
<evidence type="ECO:0000259" key="7">
    <source>
        <dbReference type="Pfam" id="PF08281"/>
    </source>
</evidence>
<dbReference type="KEGG" id="skr:BRX40_21735"/>
<dbReference type="OrthoDB" id="7628065at2"/>
<dbReference type="Gene3D" id="1.10.10.10">
    <property type="entry name" value="Winged helix-like DNA-binding domain superfamily/Winged helix DNA-binding domain"/>
    <property type="match status" value="1"/>
</dbReference>
<dbReference type="EMBL" id="QQWO01000021">
    <property type="protein sequence ID" value="RSU99493.1"/>
    <property type="molecule type" value="Genomic_DNA"/>
</dbReference>
<dbReference type="InterPro" id="IPR039425">
    <property type="entry name" value="RNA_pol_sigma-70-like"/>
</dbReference>
<evidence type="ECO:0000313" key="9">
    <source>
        <dbReference type="EMBL" id="RSU99493.1"/>
    </source>
</evidence>
<feature type="domain" description="RNA polymerase sigma factor 70 region 4 type 2" evidence="7">
    <location>
        <begin position="105"/>
        <end position="157"/>
    </location>
</feature>
<dbReference type="InterPro" id="IPR013324">
    <property type="entry name" value="RNA_pol_sigma_r3/r4-like"/>
</dbReference>
<evidence type="ECO:0000313" key="11">
    <source>
        <dbReference type="Proteomes" id="UP000185161"/>
    </source>
</evidence>
<dbReference type="GO" id="GO:0016987">
    <property type="term" value="F:sigma factor activity"/>
    <property type="evidence" value="ECO:0007669"/>
    <property type="project" value="UniProtKB-KW"/>
</dbReference>
<evidence type="ECO:0000256" key="3">
    <source>
        <dbReference type="ARBA" id="ARBA00023082"/>
    </source>
</evidence>